<sequence>MLTLNPTPAVAPAQSSTAEVSLLRLYVLRAMYLFITAGLGAVVWPSVLQAGQHWELMEGTVSCMLAAFSLLCLLGLRYPLQMLPVLLWEVLWKTLWLARVPLPQWLAGRVDPTLMASVFACSMVLLVYLAVPWGYVFNTFVRTPGARWR</sequence>
<keyword evidence="1" id="KW-0472">Membrane</keyword>
<accession>A0A0N0XKK0</accession>
<evidence type="ECO:0000313" key="3">
    <source>
        <dbReference type="Proteomes" id="UP000037939"/>
    </source>
</evidence>
<proteinExistence type="predicted"/>
<feature type="transmembrane region" description="Helical" evidence="1">
    <location>
        <begin position="56"/>
        <end position="76"/>
    </location>
</feature>
<keyword evidence="1" id="KW-0812">Transmembrane</keyword>
<reference evidence="2 3" key="1">
    <citation type="submission" date="2015-07" db="EMBL/GenBank/DDBJ databases">
        <title>Draft genome sequence of the Amantichitinum ursilacus IGB-41, a new chitin-degrading bacterium.</title>
        <authorList>
            <person name="Kirstahler P."/>
            <person name="Guenther M."/>
            <person name="Grumaz C."/>
            <person name="Rupp S."/>
            <person name="Zibek S."/>
            <person name="Sohn K."/>
        </authorList>
    </citation>
    <scope>NUCLEOTIDE SEQUENCE [LARGE SCALE GENOMIC DNA]</scope>
    <source>
        <strain evidence="2 3">IGB-41</strain>
    </source>
</reference>
<evidence type="ECO:0000256" key="1">
    <source>
        <dbReference type="SAM" id="Phobius"/>
    </source>
</evidence>
<dbReference type="EMBL" id="LAQT01000003">
    <property type="protein sequence ID" value="KPC54231.1"/>
    <property type="molecule type" value="Genomic_DNA"/>
</dbReference>
<gene>
    <name evidence="2" type="ORF">WG78_06265</name>
</gene>
<comment type="caution">
    <text evidence="2">The sequence shown here is derived from an EMBL/GenBank/DDBJ whole genome shotgun (WGS) entry which is preliminary data.</text>
</comment>
<organism evidence="2 3">
    <name type="scientific">Amantichitinum ursilacus</name>
    <dbReference type="NCBI Taxonomy" id="857265"/>
    <lineage>
        <taxon>Bacteria</taxon>
        <taxon>Pseudomonadati</taxon>
        <taxon>Pseudomonadota</taxon>
        <taxon>Betaproteobacteria</taxon>
        <taxon>Neisseriales</taxon>
        <taxon>Chitinibacteraceae</taxon>
        <taxon>Amantichitinum</taxon>
    </lineage>
</organism>
<dbReference type="Proteomes" id="UP000037939">
    <property type="component" value="Unassembled WGS sequence"/>
</dbReference>
<dbReference type="STRING" id="857265.WG78_06265"/>
<keyword evidence="3" id="KW-1185">Reference proteome</keyword>
<protein>
    <submittedName>
        <fullName evidence="2">Uncharacterized protein</fullName>
    </submittedName>
</protein>
<feature type="transmembrane region" description="Helical" evidence="1">
    <location>
        <begin position="114"/>
        <end position="135"/>
    </location>
</feature>
<evidence type="ECO:0000313" key="2">
    <source>
        <dbReference type="EMBL" id="KPC54231.1"/>
    </source>
</evidence>
<name>A0A0N0XKK0_9NEIS</name>
<feature type="transmembrane region" description="Helical" evidence="1">
    <location>
        <begin position="26"/>
        <end position="44"/>
    </location>
</feature>
<keyword evidence="1" id="KW-1133">Transmembrane helix</keyword>
<dbReference type="AlphaFoldDB" id="A0A0N0XKK0"/>